<evidence type="ECO:0000256" key="4">
    <source>
        <dbReference type="ARBA" id="ARBA00022525"/>
    </source>
</evidence>
<dbReference type="FunFam" id="2.60.40.1120:FF:000019">
    <property type="entry name" value="Carboxypeptidase D"/>
    <property type="match status" value="1"/>
</dbReference>
<dbReference type="GO" id="GO:0004181">
    <property type="term" value="F:metallocarboxypeptidase activity"/>
    <property type="evidence" value="ECO:0007669"/>
    <property type="project" value="InterPro"/>
</dbReference>
<dbReference type="OMA" id="WQSHIGV"/>
<dbReference type="SMART" id="SM00631">
    <property type="entry name" value="Zn_pept"/>
    <property type="match status" value="1"/>
</dbReference>
<dbReference type="PhylomeDB" id="T1IMV6"/>
<dbReference type="SUPFAM" id="SSF49464">
    <property type="entry name" value="Carboxypeptidase regulatory domain-like"/>
    <property type="match status" value="1"/>
</dbReference>
<keyword evidence="10" id="KW-0862">Zinc</keyword>
<evidence type="ECO:0000256" key="6">
    <source>
        <dbReference type="ARBA" id="ARBA00022670"/>
    </source>
</evidence>
<dbReference type="PRINTS" id="PR00765">
    <property type="entry name" value="CRBOXYPTASEA"/>
</dbReference>
<dbReference type="InterPro" id="IPR057247">
    <property type="entry name" value="CARBOXYPEPT_ZN_2"/>
</dbReference>
<evidence type="ECO:0000256" key="9">
    <source>
        <dbReference type="ARBA" id="ARBA00022801"/>
    </source>
</evidence>
<dbReference type="PANTHER" id="PTHR11532:SF93">
    <property type="entry name" value="CARBOXYPEPTIDASE E"/>
    <property type="match status" value="1"/>
</dbReference>
<evidence type="ECO:0000256" key="13">
    <source>
        <dbReference type="PROSITE-ProRule" id="PRU01379"/>
    </source>
</evidence>
<dbReference type="GO" id="GO:0008270">
    <property type="term" value="F:zinc ion binding"/>
    <property type="evidence" value="ECO:0007669"/>
    <property type="project" value="InterPro"/>
</dbReference>
<dbReference type="PROSITE" id="PS00133">
    <property type="entry name" value="CARBOXYPEPT_ZN_2"/>
    <property type="match status" value="1"/>
</dbReference>
<evidence type="ECO:0000256" key="2">
    <source>
        <dbReference type="ARBA" id="ARBA00004613"/>
    </source>
</evidence>
<dbReference type="EMBL" id="JH431096">
    <property type="status" value="NOT_ANNOTATED_CDS"/>
    <property type="molecule type" value="Genomic_DNA"/>
</dbReference>
<dbReference type="CDD" id="cd11308">
    <property type="entry name" value="Peptidase_M14NE-CP-C_like"/>
    <property type="match status" value="1"/>
</dbReference>
<dbReference type="Gene3D" id="2.60.40.1120">
    <property type="entry name" value="Carboxypeptidase-like, regulatory domain"/>
    <property type="match status" value="1"/>
</dbReference>
<evidence type="ECO:0000256" key="12">
    <source>
        <dbReference type="ARBA" id="ARBA00023180"/>
    </source>
</evidence>
<comment type="cofactor">
    <cofactor evidence="1">
        <name>Zn(2+)</name>
        <dbReference type="ChEBI" id="CHEBI:29105"/>
    </cofactor>
</comment>
<accession>T1IMV6</accession>
<dbReference type="Gene3D" id="3.40.630.10">
    <property type="entry name" value="Zn peptidases"/>
    <property type="match status" value="1"/>
</dbReference>
<keyword evidence="9" id="KW-0378">Hydrolase</keyword>
<comment type="similarity">
    <text evidence="3 13">Belongs to the peptidase M14 family.</text>
</comment>
<dbReference type="GO" id="GO:0005615">
    <property type="term" value="C:extracellular space"/>
    <property type="evidence" value="ECO:0007669"/>
    <property type="project" value="TreeGrafter"/>
</dbReference>
<organism evidence="15 16">
    <name type="scientific">Strigamia maritima</name>
    <name type="common">European centipede</name>
    <name type="synonym">Geophilus maritimus</name>
    <dbReference type="NCBI Taxonomy" id="126957"/>
    <lineage>
        <taxon>Eukaryota</taxon>
        <taxon>Metazoa</taxon>
        <taxon>Ecdysozoa</taxon>
        <taxon>Arthropoda</taxon>
        <taxon>Myriapoda</taxon>
        <taxon>Chilopoda</taxon>
        <taxon>Pleurostigmophora</taxon>
        <taxon>Geophilomorpha</taxon>
        <taxon>Linotaeniidae</taxon>
        <taxon>Strigamia</taxon>
    </lineage>
</organism>
<keyword evidence="11" id="KW-0482">Metalloprotease</keyword>
<keyword evidence="16" id="KW-1185">Reference proteome</keyword>
<dbReference type="InterPro" id="IPR050753">
    <property type="entry name" value="Peptidase_M14_domain"/>
</dbReference>
<dbReference type="Pfam" id="PF00246">
    <property type="entry name" value="Peptidase_M14"/>
    <property type="match status" value="1"/>
</dbReference>
<dbReference type="PROSITE" id="PS00132">
    <property type="entry name" value="CARBOXYPEPT_ZN_1"/>
    <property type="match status" value="1"/>
</dbReference>
<feature type="active site" description="Proton donor/acceptor" evidence="13">
    <location>
        <position position="319"/>
    </location>
</feature>
<dbReference type="FunFam" id="3.40.630.10:FF:000013">
    <property type="entry name" value="carboxypeptidase N catalytic chain"/>
    <property type="match status" value="1"/>
</dbReference>
<dbReference type="PANTHER" id="PTHR11532">
    <property type="entry name" value="PROTEASE M14 CARBOXYPEPTIDASE"/>
    <property type="match status" value="1"/>
</dbReference>
<evidence type="ECO:0000259" key="14">
    <source>
        <dbReference type="PROSITE" id="PS52035"/>
    </source>
</evidence>
<name>T1IMV6_STRMM</name>
<evidence type="ECO:0000256" key="10">
    <source>
        <dbReference type="ARBA" id="ARBA00022833"/>
    </source>
</evidence>
<evidence type="ECO:0000256" key="11">
    <source>
        <dbReference type="ARBA" id="ARBA00023049"/>
    </source>
</evidence>
<feature type="domain" description="Peptidase M14" evidence="14">
    <location>
        <begin position="29"/>
        <end position="349"/>
    </location>
</feature>
<sequence>MLTIDWRPYVLSLSLFLSNININSAFKLKHHNNEELLQSLENVHKKCPTISRLYSLDRTSTSGLPLIVIEFSRNPGRHETLKPEFKYVANMHGNEVLGRELLLKLADYLCQEYKNGNKEIQSLINTTRIHLLPSLNPDGWEKAAAQGPSHLDWVRGRANGNDVDLNRDFPNLDRIVYSNEEHNAERNNHLLDQFGRLDYVPQPETVAVIHWIMRYPFVLSANLHGGDLVANYPYDMSRSGNVHEYAATPDDQTFKYLALSYADKHKHMGKMDHSPCDSTGDDDFASKGGITNGAAWYSVKGGMQDFNYLSSNTFEITLELGCDKFPPEDKLQEEWENNKDALINYISHIGIKGLVRNKDTGEPVMNALIKVVNVTNGQNQVINHDITTVGNGEYWRLLTPGEYLVTASKNGFESETKQVVVTNLSKHSAQIVNFELATQMEGGRSAESEDEDLVVRI</sequence>
<evidence type="ECO:0000256" key="5">
    <source>
        <dbReference type="ARBA" id="ARBA00022645"/>
    </source>
</evidence>
<dbReference type="Pfam" id="PF13620">
    <property type="entry name" value="CarboxypepD_reg"/>
    <property type="match status" value="1"/>
</dbReference>
<dbReference type="AlphaFoldDB" id="T1IMV6"/>
<reference evidence="15" key="2">
    <citation type="submission" date="2015-02" db="UniProtKB">
        <authorList>
            <consortium name="EnsemblMetazoa"/>
        </authorList>
    </citation>
    <scope>IDENTIFICATION</scope>
</reference>
<dbReference type="GO" id="GO:0006518">
    <property type="term" value="P:peptide metabolic process"/>
    <property type="evidence" value="ECO:0007669"/>
    <property type="project" value="TreeGrafter"/>
</dbReference>
<evidence type="ECO:0000313" key="16">
    <source>
        <dbReference type="Proteomes" id="UP000014500"/>
    </source>
</evidence>
<protein>
    <recommendedName>
        <fullName evidence="14">Peptidase M14 domain-containing protein</fullName>
    </recommendedName>
</protein>
<dbReference type="InterPro" id="IPR000834">
    <property type="entry name" value="Peptidase_M14"/>
</dbReference>
<comment type="subcellular location">
    <subcellularLocation>
        <location evidence="2">Secreted</location>
    </subcellularLocation>
</comment>
<reference evidence="16" key="1">
    <citation type="submission" date="2011-05" db="EMBL/GenBank/DDBJ databases">
        <authorList>
            <person name="Richards S.R."/>
            <person name="Qu J."/>
            <person name="Jiang H."/>
            <person name="Jhangiani S.N."/>
            <person name="Agravi P."/>
            <person name="Goodspeed R."/>
            <person name="Gross S."/>
            <person name="Mandapat C."/>
            <person name="Jackson L."/>
            <person name="Mathew T."/>
            <person name="Pu L."/>
            <person name="Thornton R."/>
            <person name="Saada N."/>
            <person name="Wilczek-Boney K.B."/>
            <person name="Lee S."/>
            <person name="Kovar C."/>
            <person name="Wu Y."/>
            <person name="Scherer S.E."/>
            <person name="Worley K.C."/>
            <person name="Muzny D.M."/>
            <person name="Gibbs R."/>
        </authorList>
    </citation>
    <scope>NUCLEOTIDE SEQUENCE</scope>
    <source>
        <strain evidence="16">Brora</strain>
    </source>
</reference>
<evidence type="ECO:0000256" key="1">
    <source>
        <dbReference type="ARBA" id="ARBA00001947"/>
    </source>
</evidence>
<dbReference type="SUPFAM" id="SSF53187">
    <property type="entry name" value="Zn-dependent exopeptidases"/>
    <property type="match status" value="1"/>
</dbReference>
<dbReference type="eggNOG" id="KOG2649">
    <property type="taxonomic scope" value="Eukaryota"/>
</dbReference>
<dbReference type="HOGENOM" id="CLU_006722_1_3_1"/>
<dbReference type="STRING" id="126957.T1IMV6"/>
<keyword evidence="12" id="KW-0325">Glycoprotein</keyword>
<dbReference type="GO" id="GO:0016485">
    <property type="term" value="P:protein processing"/>
    <property type="evidence" value="ECO:0007669"/>
    <property type="project" value="TreeGrafter"/>
</dbReference>
<evidence type="ECO:0000256" key="7">
    <source>
        <dbReference type="ARBA" id="ARBA00022723"/>
    </source>
</evidence>
<proteinExistence type="inferred from homology"/>
<dbReference type="InterPro" id="IPR057246">
    <property type="entry name" value="CARBOXYPEPT_ZN_1"/>
</dbReference>
<dbReference type="CDD" id="cd03858">
    <property type="entry name" value="M14_CP_N-E_like"/>
    <property type="match status" value="1"/>
</dbReference>
<keyword evidence="7" id="KW-0479">Metal-binding</keyword>
<keyword evidence="4" id="KW-0964">Secreted</keyword>
<keyword evidence="5" id="KW-0121">Carboxypeptidase</keyword>
<dbReference type="PROSITE" id="PS52035">
    <property type="entry name" value="PEPTIDASE_M14"/>
    <property type="match status" value="1"/>
</dbReference>
<evidence type="ECO:0000256" key="8">
    <source>
        <dbReference type="ARBA" id="ARBA00022729"/>
    </source>
</evidence>
<keyword evidence="8" id="KW-0732">Signal</keyword>
<dbReference type="InterPro" id="IPR008969">
    <property type="entry name" value="CarboxyPept-like_regulatory"/>
</dbReference>
<evidence type="ECO:0000313" key="15">
    <source>
        <dbReference type="EnsemblMetazoa" id="SMAR002321-PA"/>
    </source>
</evidence>
<dbReference type="Proteomes" id="UP000014500">
    <property type="component" value="Unassembled WGS sequence"/>
</dbReference>
<dbReference type="EnsemblMetazoa" id="SMAR002321-RA">
    <property type="protein sequence ID" value="SMAR002321-PA"/>
    <property type="gene ID" value="SMAR002321"/>
</dbReference>
<keyword evidence="6" id="KW-0645">Protease</keyword>
<evidence type="ECO:0000256" key="3">
    <source>
        <dbReference type="ARBA" id="ARBA00005988"/>
    </source>
</evidence>